<dbReference type="PANTHER" id="PTHR32322">
    <property type="entry name" value="INNER MEMBRANE TRANSPORTER"/>
    <property type="match status" value="1"/>
</dbReference>
<feature type="transmembrane region" description="Helical" evidence="5">
    <location>
        <begin position="235"/>
        <end position="255"/>
    </location>
</feature>
<comment type="subcellular location">
    <subcellularLocation>
        <location evidence="1">Membrane</location>
        <topology evidence="1">Multi-pass membrane protein</topology>
    </subcellularLocation>
</comment>
<organism evidence="7 8">
    <name type="scientific">Parahaliea maris</name>
    <dbReference type="NCBI Taxonomy" id="2716870"/>
    <lineage>
        <taxon>Bacteria</taxon>
        <taxon>Pseudomonadati</taxon>
        <taxon>Pseudomonadota</taxon>
        <taxon>Gammaproteobacteria</taxon>
        <taxon>Cellvibrionales</taxon>
        <taxon>Halieaceae</taxon>
        <taxon>Parahaliea</taxon>
    </lineage>
</organism>
<feature type="domain" description="EamA" evidence="6">
    <location>
        <begin position="147"/>
        <end position="278"/>
    </location>
</feature>
<dbReference type="AlphaFoldDB" id="A0A5C9A4Q4"/>
<evidence type="ECO:0000259" key="6">
    <source>
        <dbReference type="Pfam" id="PF00892"/>
    </source>
</evidence>
<evidence type="ECO:0000256" key="2">
    <source>
        <dbReference type="ARBA" id="ARBA00022692"/>
    </source>
</evidence>
<feature type="transmembrane region" description="Helical" evidence="5">
    <location>
        <begin position="96"/>
        <end position="113"/>
    </location>
</feature>
<feature type="transmembrane region" description="Helical" evidence="5">
    <location>
        <begin position="147"/>
        <end position="164"/>
    </location>
</feature>
<sequence length="286" mass="29304">MATQSIIRNAGLTSFVMVAFAANSLLCREALASGSIGAASFTVVRIASGALFLWLLVVVRQRQFQVAGDWISSAALFAYAAGFSFAYLTLSAGSGALLLFGAVQITMIAYGLWSGERLNTKQVEGALLAAAGLVWLVLPGVEAPSALGAVLMTAAGAGWGIYSLRGRGAREPTSATAGNFIRCVPFALILFLAANGREESWSAAGVAYAIASGAIASGLGYALWYAVLPALRATTAATVLLSVPVIAALGGVLLLEEALTLRFAGASLAVLGGLLLFILNTQRGRA</sequence>
<feature type="transmembrane region" description="Helical" evidence="5">
    <location>
        <begin position="70"/>
        <end position="90"/>
    </location>
</feature>
<evidence type="ECO:0000256" key="4">
    <source>
        <dbReference type="ARBA" id="ARBA00023136"/>
    </source>
</evidence>
<dbReference type="InterPro" id="IPR000620">
    <property type="entry name" value="EamA_dom"/>
</dbReference>
<keyword evidence="4 5" id="KW-0472">Membrane</keyword>
<feature type="transmembrane region" description="Helical" evidence="5">
    <location>
        <begin position="206"/>
        <end position="228"/>
    </location>
</feature>
<evidence type="ECO:0000256" key="5">
    <source>
        <dbReference type="SAM" id="Phobius"/>
    </source>
</evidence>
<dbReference type="EMBL" id="VRZA01000002">
    <property type="protein sequence ID" value="TXS95855.1"/>
    <property type="molecule type" value="Genomic_DNA"/>
</dbReference>
<dbReference type="Pfam" id="PF00892">
    <property type="entry name" value="EamA"/>
    <property type="match status" value="1"/>
</dbReference>
<dbReference type="InterPro" id="IPR037185">
    <property type="entry name" value="EmrE-like"/>
</dbReference>
<keyword evidence="3 5" id="KW-1133">Transmembrane helix</keyword>
<dbReference type="SUPFAM" id="SSF103481">
    <property type="entry name" value="Multidrug resistance efflux transporter EmrE"/>
    <property type="match status" value="2"/>
</dbReference>
<protein>
    <submittedName>
        <fullName evidence="7">DMT family transporter</fullName>
    </submittedName>
</protein>
<gene>
    <name evidence="7" type="ORF">FV139_08325</name>
</gene>
<keyword evidence="2 5" id="KW-0812">Transmembrane</keyword>
<dbReference type="Proteomes" id="UP000321039">
    <property type="component" value="Unassembled WGS sequence"/>
</dbReference>
<feature type="transmembrane region" description="Helical" evidence="5">
    <location>
        <begin position="37"/>
        <end position="58"/>
    </location>
</feature>
<evidence type="ECO:0000256" key="1">
    <source>
        <dbReference type="ARBA" id="ARBA00004141"/>
    </source>
</evidence>
<proteinExistence type="predicted"/>
<feature type="transmembrane region" description="Helical" evidence="5">
    <location>
        <begin position="176"/>
        <end position="194"/>
    </location>
</feature>
<feature type="transmembrane region" description="Helical" evidence="5">
    <location>
        <begin position="125"/>
        <end position="141"/>
    </location>
</feature>
<dbReference type="InterPro" id="IPR050638">
    <property type="entry name" value="AA-Vitamin_Transporters"/>
</dbReference>
<name>A0A5C9A4Q4_9GAMM</name>
<evidence type="ECO:0000313" key="7">
    <source>
        <dbReference type="EMBL" id="TXS95855.1"/>
    </source>
</evidence>
<evidence type="ECO:0000313" key="8">
    <source>
        <dbReference type="Proteomes" id="UP000321039"/>
    </source>
</evidence>
<dbReference type="RefSeq" id="WP_148067920.1">
    <property type="nucleotide sequence ID" value="NZ_VRZA01000002.1"/>
</dbReference>
<accession>A0A5C9A4Q4</accession>
<evidence type="ECO:0000256" key="3">
    <source>
        <dbReference type="ARBA" id="ARBA00022989"/>
    </source>
</evidence>
<comment type="caution">
    <text evidence="7">The sequence shown here is derived from an EMBL/GenBank/DDBJ whole genome shotgun (WGS) entry which is preliminary data.</text>
</comment>
<reference evidence="7 8" key="1">
    <citation type="submission" date="2019-08" db="EMBL/GenBank/DDBJ databases">
        <title>Parahaliea maris sp. nov., isolated from the surface seawater.</title>
        <authorList>
            <person name="Liu Y."/>
        </authorList>
    </citation>
    <scope>NUCLEOTIDE SEQUENCE [LARGE SCALE GENOMIC DNA]</scope>
    <source>
        <strain evidence="7 8">HSLHS9</strain>
    </source>
</reference>
<dbReference type="GO" id="GO:0016020">
    <property type="term" value="C:membrane"/>
    <property type="evidence" value="ECO:0007669"/>
    <property type="project" value="UniProtKB-SubCell"/>
</dbReference>
<dbReference type="PANTHER" id="PTHR32322:SF9">
    <property type="entry name" value="AMINO-ACID METABOLITE EFFLUX PUMP-RELATED"/>
    <property type="match status" value="1"/>
</dbReference>
<feature type="transmembrane region" description="Helical" evidence="5">
    <location>
        <begin position="261"/>
        <end position="279"/>
    </location>
</feature>
<keyword evidence="8" id="KW-1185">Reference proteome</keyword>